<dbReference type="InterPro" id="IPR015365">
    <property type="entry name" value="Elong-fact-P_C"/>
</dbReference>
<evidence type="ECO:0000256" key="8">
    <source>
        <dbReference type="HAMAP-Rule" id="MF_00141"/>
    </source>
</evidence>
<evidence type="ECO:0000259" key="12">
    <source>
        <dbReference type="SMART" id="SM01185"/>
    </source>
</evidence>
<dbReference type="PIRSF" id="PIRSF005901">
    <property type="entry name" value="EF-P"/>
    <property type="match status" value="1"/>
</dbReference>
<dbReference type="EMBL" id="PDSL01000023">
    <property type="protein sequence ID" value="PIE33965.1"/>
    <property type="molecule type" value="Genomic_DNA"/>
</dbReference>
<dbReference type="FunFam" id="2.40.50.140:FF:000009">
    <property type="entry name" value="Elongation factor P"/>
    <property type="match status" value="1"/>
</dbReference>
<dbReference type="InterPro" id="IPR020599">
    <property type="entry name" value="Transl_elong_fac_P/YeiP"/>
</dbReference>
<dbReference type="Pfam" id="PF08207">
    <property type="entry name" value="EFP_N"/>
    <property type="match status" value="1"/>
</dbReference>
<dbReference type="Gene3D" id="2.40.50.140">
    <property type="entry name" value="Nucleic acid-binding proteins"/>
    <property type="match status" value="2"/>
</dbReference>
<dbReference type="InterPro" id="IPR014722">
    <property type="entry name" value="Rib_uL2_dom2"/>
</dbReference>
<accession>A0A2G6KEA4</accession>
<dbReference type="GO" id="GO:0003746">
    <property type="term" value="F:translation elongation factor activity"/>
    <property type="evidence" value="ECO:0007669"/>
    <property type="project" value="UniProtKB-UniRule"/>
</dbReference>
<dbReference type="PROSITE" id="PS01275">
    <property type="entry name" value="EFP"/>
    <property type="match status" value="1"/>
</dbReference>
<feature type="domain" description="Translation elongation factor P/YeiP central" evidence="12">
    <location>
        <begin position="69"/>
        <end position="123"/>
    </location>
</feature>
<dbReference type="FunFam" id="2.30.30.30:FF:000003">
    <property type="entry name" value="Elongation factor P"/>
    <property type="match status" value="1"/>
</dbReference>
<evidence type="ECO:0000256" key="3">
    <source>
        <dbReference type="ARBA" id="ARBA00009479"/>
    </source>
</evidence>
<comment type="function">
    <text evidence="7 8">Involved in peptide bond synthesis. Stimulates efficient translation and peptide-bond synthesis on native or reconstituted 70S ribosomes in vitro. Probably functions indirectly by altering the affinity of the ribosome for aminoacyl-tRNA, thus increasing their reactivity as acceptors for peptidyl transferase.</text>
</comment>
<comment type="subcellular location">
    <subcellularLocation>
        <location evidence="1 8">Cytoplasm</location>
    </subcellularLocation>
</comment>
<comment type="caution">
    <text evidence="13">The sequence shown here is derived from an EMBL/GenBank/DDBJ whole genome shotgun (WGS) entry which is preliminary data.</text>
</comment>
<dbReference type="PANTHER" id="PTHR30053">
    <property type="entry name" value="ELONGATION FACTOR P"/>
    <property type="match status" value="1"/>
</dbReference>
<evidence type="ECO:0000256" key="5">
    <source>
        <dbReference type="ARBA" id="ARBA00022768"/>
    </source>
</evidence>
<evidence type="ECO:0000256" key="6">
    <source>
        <dbReference type="ARBA" id="ARBA00022917"/>
    </source>
</evidence>
<dbReference type="GO" id="GO:0043043">
    <property type="term" value="P:peptide biosynthetic process"/>
    <property type="evidence" value="ECO:0007669"/>
    <property type="project" value="InterPro"/>
</dbReference>
<dbReference type="GO" id="GO:0005829">
    <property type="term" value="C:cytosol"/>
    <property type="evidence" value="ECO:0007669"/>
    <property type="project" value="UniProtKB-ARBA"/>
</dbReference>
<dbReference type="InterPro" id="IPR011768">
    <property type="entry name" value="Transl_elongation_fac_P"/>
</dbReference>
<evidence type="ECO:0000259" key="11">
    <source>
        <dbReference type="SMART" id="SM00841"/>
    </source>
</evidence>
<keyword evidence="5 8" id="KW-0251">Elongation factor</keyword>
<dbReference type="Pfam" id="PF09285">
    <property type="entry name" value="Elong-fact-P_C"/>
    <property type="match status" value="1"/>
</dbReference>
<evidence type="ECO:0000256" key="2">
    <source>
        <dbReference type="ARBA" id="ARBA00004815"/>
    </source>
</evidence>
<feature type="domain" description="Elongation factor P C-terminal" evidence="11">
    <location>
        <begin position="131"/>
        <end position="186"/>
    </location>
</feature>
<evidence type="ECO:0000313" key="14">
    <source>
        <dbReference type="Proteomes" id="UP000230914"/>
    </source>
</evidence>
<evidence type="ECO:0000256" key="1">
    <source>
        <dbReference type="ARBA" id="ARBA00004496"/>
    </source>
</evidence>
<organism evidence="13 14">
    <name type="scientific">Ilumatobacter coccineus</name>
    <dbReference type="NCBI Taxonomy" id="467094"/>
    <lineage>
        <taxon>Bacteria</taxon>
        <taxon>Bacillati</taxon>
        <taxon>Actinomycetota</taxon>
        <taxon>Acidimicrobiia</taxon>
        <taxon>Acidimicrobiales</taxon>
        <taxon>Ilumatobacteraceae</taxon>
        <taxon>Ilumatobacter</taxon>
    </lineage>
</organism>
<evidence type="ECO:0000313" key="13">
    <source>
        <dbReference type="EMBL" id="PIE33965.1"/>
    </source>
</evidence>
<dbReference type="SUPFAM" id="SSF50104">
    <property type="entry name" value="Translation proteins SH3-like domain"/>
    <property type="match status" value="1"/>
</dbReference>
<keyword evidence="6 8" id="KW-0648">Protein biosynthesis</keyword>
<dbReference type="AlphaFoldDB" id="A0A2G6KEA4"/>
<keyword evidence="4 8" id="KW-0963">Cytoplasm</keyword>
<evidence type="ECO:0000256" key="10">
    <source>
        <dbReference type="RuleBase" id="RU004389"/>
    </source>
</evidence>
<dbReference type="InterPro" id="IPR008991">
    <property type="entry name" value="Translation_prot_SH3-like_sf"/>
</dbReference>
<comment type="pathway">
    <text evidence="2 8">Protein biosynthesis; polypeptide chain elongation.</text>
</comment>
<dbReference type="NCBIfam" id="NF001810">
    <property type="entry name" value="PRK00529.1"/>
    <property type="match status" value="1"/>
</dbReference>
<dbReference type="SUPFAM" id="SSF50249">
    <property type="entry name" value="Nucleic acid-binding proteins"/>
    <property type="match status" value="2"/>
</dbReference>
<comment type="similarity">
    <text evidence="3 8 10">Belongs to the elongation factor P family.</text>
</comment>
<dbReference type="Gene3D" id="2.30.30.30">
    <property type="match status" value="1"/>
</dbReference>
<dbReference type="InterPro" id="IPR001059">
    <property type="entry name" value="Transl_elong_P/YeiP_cen"/>
</dbReference>
<dbReference type="SMART" id="SM01185">
    <property type="entry name" value="EFP"/>
    <property type="match status" value="1"/>
</dbReference>
<dbReference type="Pfam" id="PF01132">
    <property type="entry name" value="EFP"/>
    <property type="match status" value="1"/>
</dbReference>
<proteinExistence type="inferred from homology"/>
<dbReference type="Proteomes" id="UP000230914">
    <property type="component" value="Unassembled WGS sequence"/>
</dbReference>
<protein>
    <recommendedName>
        <fullName evidence="8 9">Elongation factor P</fullName>
        <shortName evidence="8">EF-P</shortName>
    </recommendedName>
</protein>
<dbReference type="HAMAP" id="MF_00141">
    <property type="entry name" value="EF_P"/>
    <property type="match status" value="1"/>
</dbReference>
<name>A0A2G6KEA4_9ACTN</name>
<dbReference type="PANTHER" id="PTHR30053:SF12">
    <property type="entry name" value="ELONGATION FACTOR P (EF-P) FAMILY PROTEIN"/>
    <property type="match status" value="1"/>
</dbReference>
<dbReference type="NCBIfam" id="TIGR00038">
    <property type="entry name" value="efp"/>
    <property type="match status" value="1"/>
</dbReference>
<dbReference type="InterPro" id="IPR013852">
    <property type="entry name" value="Transl_elong_P/YeiP_CS"/>
</dbReference>
<evidence type="ECO:0000256" key="4">
    <source>
        <dbReference type="ARBA" id="ARBA00022490"/>
    </source>
</evidence>
<sequence>MPAITTNDLKTGITLQLNNGLFQVVEFQHVKPGKGGAFVRTKLRNIRTGSVLEKTFNAGVRVEQAIVTRDDMQFLYRDGEDYVFMNNQTYDQINIRPETLGDTTEYLVEGMVAQVAFFEDEIIGVEIAASVELAVTDTEPGFQGDRVSGARKPATLETGKVVQVPLFVEIGDKIRVDTRSGDYITRV</sequence>
<gene>
    <name evidence="8 13" type="primary">efp</name>
    <name evidence="13" type="ORF">CSA55_01490</name>
</gene>
<evidence type="ECO:0000256" key="9">
    <source>
        <dbReference type="NCBIfam" id="TIGR00038"/>
    </source>
</evidence>
<dbReference type="SMART" id="SM00841">
    <property type="entry name" value="Elong-fact-P_C"/>
    <property type="match status" value="1"/>
</dbReference>
<evidence type="ECO:0000256" key="7">
    <source>
        <dbReference type="ARBA" id="ARBA00025469"/>
    </source>
</evidence>
<dbReference type="InterPro" id="IPR013185">
    <property type="entry name" value="Transl_elong_KOW-like"/>
</dbReference>
<dbReference type="InterPro" id="IPR012340">
    <property type="entry name" value="NA-bd_OB-fold"/>
</dbReference>
<dbReference type="CDD" id="cd05794">
    <property type="entry name" value="S1_EF-P_repeat_2"/>
    <property type="match status" value="1"/>
</dbReference>
<reference evidence="13 14" key="1">
    <citation type="submission" date="2017-10" db="EMBL/GenBank/DDBJ databases">
        <title>Novel microbial diversity and functional potential in the marine mammal oral microbiome.</title>
        <authorList>
            <person name="Dudek N.K."/>
            <person name="Sun C.L."/>
            <person name="Burstein D."/>
            <person name="Kantor R.S."/>
            <person name="Aliaga Goltsman D.S."/>
            <person name="Bik E.M."/>
            <person name="Thomas B.C."/>
            <person name="Banfield J.F."/>
            <person name="Relman D.A."/>
        </authorList>
    </citation>
    <scope>NUCLEOTIDE SEQUENCE [LARGE SCALE GENOMIC DNA]</scope>
    <source>
        <strain evidence="13">DOLJORAL78_61_10</strain>
    </source>
</reference>
<dbReference type="UniPathway" id="UPA00345"/>
<dbReference type="CDD" id="cd04470">
    <property type="entry name" value="S1_EF-P_repeat_1"/>
    <property type="match status" value="1"/>
</dbReference>
<dbReference type="FunFam" id="2.40.50.140:FF:000004">
    <property type="entry name" value="Elongation factor P"/>
    <property type="match status" value="1"/>
</dbReference>